<accession>A0A8D8XDQ5</accession>
<name>A0A8D8XDQ5_9HEMI</name>
<dbReference type="AlphaFoldDB" id="A0A8D8XDQ5"/>
<reference evidence="1" key="1">
    <citation type="submission" date="2021-05" db="EMBL/GenBank/DDBJ databases">
        <authorList>
            <person name="Alioto T."/>
            <person name="Alioto T."/>
            <person name="Gomez Garrido J."/>
        </authorList>
    </citation>
    <scope>NUCLEOTIDE SEQUENCE</scope>
</reference>
<sequence>MYVMRFDNSNPPFNLEIRFVPYGFSSIQIIRKTCRSCSIRDQIVKKEKAFRFGFQILFSLIFRPLLNLFDKILLLYPSDYFIISLGSSDIILSNKFQKSTKK</sequence>
<protein>
    <submittedName>
        <fullName evidence="1">Uncharacterized protein</fullName>
    </submittedName>
</protein>
<organism evidence="1">
    <name type="scientific">Cacopsylla melanoneura</name>
    <dbReference type="NCBI Taxonomy" id="428564"/>
    <lineage>
        <taxon>Eukaryota</taxon>
        <taxon>Metazoa</taxon>
        <taxon>Ecdysozoa</taxon>
        <taxon>Arthropoda</taxon>
        <taxon>Hexapoda</taxon>
        <taxon>Insecta</taxon>
        <taxon>Pterygota</taxon>
        <taxon>Neoptera</taxon>
        <taxon>Paraneoptera</taxon>
        <taxon>Hemiptera</taxon>
        <taxon>Sternorrhyncha</taxon>
        <taxon>Psylloidea</taxon>
        <taxon>Psyllidae</taxon>
        <taxon>Psyllinae</taxon>
        <taxon>Cacopsylla</taxon>
    </lineage>
</organism>
<proteinExistence type="predicted"/>
<evidence type="ECO:0000313" key="1">
    <source>
        <dbReference type="EMBL" id="CAG6691653.1"/>
    </source>
</evidence>
<dbReference type="EMBL" id="HBUF01303955">
    <property type="protein sequence ID" value="CAG6691653.1"/>
    <property type="molecule type" value="Transcribed_RNA"/>
</dbReference>